<proteinExistence type="predicted"/>
<reference evidence="2" key="2">
    <citation type="submission" date="2023-05" db="EMBL/GenBank/DDBJ databases">
        <authorList>
            <consortium name="Lawrence Berkeley National Laboratory"/>
            <person name="Steindorff A."/>
            <person name="Hensen N."/>
            <person name="Bonometti L."/>
            <person name="Westerberg I."/>
            <person name="Brannstrom I.O."/>
            <person name="Guillou S."/>
            <person name="Cros-Aarteil S."/>
            <person name="Calhoun S."/>
            <person name="Haridas S."/>
            <person name="Kuo A."/>
            <person name="Mondo S."/>
            <person name="Pangilinan J."/>
            <person name="Riley R."/>
            <person name="Labutti K."/>
            <person name="Andreopoulos B."/>
            <person name="Lipzen A."/>
            <person name="Chen C."/>
            <person name="Yanf M."/>
            <person name="Daum C."/>
            <person name="Ng V."/>
            <person name="Clum A."/>
            <person name="Ohm R."/>
            <person name="Martin F."/>
            <person name="Silar P."/>
            <person name="Natvig D."/>
            <person name="Lalanne C."/>
            <person name="Gautier V."/>
            <person name="Ament-Velasquez S.L."/>
            <person name="Kruys A."/>
            <person name="Hutchinson M.I."/>
            <person name="Powell A.J."/>
            <person name="Barry K."/>
            <person name="Miller A.N."/>
            <person name="Grigoriev I.V."/>
            <person name="Debuchy R."/>
            <person name="Gladieux P."/>
            <person name="Thoren M.H."/>
            <person name="Johannesson H."/>
        </authorList>
    </citation>
    <scope>NUCLEOTIDE SEQUENCE</scope>
    <source>
        <strain evidence="2">CBS 123565</strain>
    </source>
</reference>
<dbReference type="AlphaFoldDB" id="A0AAN6UQN7"/>
<feature type="compositionally biased region" description="Low complexity" evidence="1">
    <location>
        <begin position="93"/>
        <end position="109"/>
    </location>
</feature>
<dbReference type="EMBL" id="MU853402">
    <property type="protein sequence ID" value="KAK4137278.1"/>
    <property type="molecule type" value="Genomic_DNA"/>
</dbReference>
<feature type="region of interest" description="Disordered" evidence="1">
    <location>
        <begin position="41"/>
        <end position="126"/>
    </location>
</feature>
<feature type="region of interest" description="Disordered" evidence="1">
    <location>
        <begin position="139"/>
        <end position="175"/>
    </location>
</feature>
<comment type="caution">
    <text evidence="2">The sequence shown here is derived from an EMBL/GenBank/DDBJ whole genome shotgun (WGS) entry which is preliminary data.</text>
</comment>
<evidence type="ECO:0000313" key="2">
    <source>
        <dbReference type="EMBL" id="KAK4137278.1"/>
    </source>
</evidence>
<gene>
    <name evidence="2" type="ORF">BT67DRAFT_372777</name>
</gene>
<organism evidence="2 3">
    <name type="scientific">Trichocladium antarcticum</name>
    <dbReference type="NCBI Taxonomy" id="1450529"/>
    <lineage>
        <taxon>Eukaryota</taxon>
        <taxon>Fungi</taxon>
        <taxon>Dikarya</taxon>
        <taxon>Ascomycota</taxon>
        <taxon>Pezizomycotina</taxon>
        <taxon>Sordariomycetes</taxon>
        <taxon>Sordariomycetidae</taxon>
        <taxon>Sordariales</taxon>
        <taxon>Chaetomiaceae</taxon>
        <taxon>Trichocladium</taxon>
    </lineage>
</organism>
<sequence length="240" mass="25696">MAFSLEALYAFFSPSASRDASPQGSPSFFSSTLFTAEDSITTNTKQTDLPLPPSSAFTASNMPSRVESATAIPLSGDERDFAAPMSPYLTHRSGSMSSTSTGPSSSSDLLQDDDNTGRPTGPHHTATSAAVVTQLQSHADLQPPQERPSPLRRSATDVGPLEPLSRTFPAPTHEPSLEELLARKPAKWSLGHYVKNARVREATAAAGVEDQEQRARKFEDIKRELLLAKGAMEGLGKKGE</sequence>
<protein>
    <submittedName>
        <fullName evidence="2">Uncharacterized protein</fullName>
    </submittedName>
</protein>
<evidence type="ECO:0000256" key="1">
    <source>
        <dbReference type="SAM" id="MobiDB-lite"/>
    </source>
</evidence>
<accession>A0AAN6UQN7</accession>
<reference evidence="2" key="1">
    <citation type="journal article" date="2023" name="Mol. Phylogenet. Evol.">
        <title>Genome-scale phylogeny and comparative genomics of the fungal order Sordariales.</title>
        <authorList>
            <person name="Hensen N."/>
            <person name="Bonometti L."/>
            <person name="Westerberg I."/>
            <person name="Brannstrom I.O."/>
            <person name="Guillou S."/>
            <person name="Cros-Aarteil S."/>
            <person name="Calhoun S."/>
            <person name="Haridas S."/>
            <person name="Kuo A."/>
            <person name="Mondo S."/>
            <person name="Pangilinan J."/>
            <person name="Riley R."/>
            <person name="LaButti K."/>
            <person name="Andreopoulos B."/>
            <person name="Lipzen A."/>
            <person name="Chen C."/>
            <person name="Yan M."/>
            <person name="Daum C."/>
            <person name="Ng V."/>
            <person name="Clum A."/>
            <person name="Steindorff A."/>
            <person name="Ohm R.A."/>
            <person name="Martin F."/>
            <person name="Silar P."/>
            <person name="Natvig D.O."/>
            <person name="Lalanne C."/>
            <person name="Gautier V."/>
            <person name="Ament-Velasquez S.L."/>
            <person name="Kruys A."/>
            <person name="Hutchinson M.I."/>
            <person name="Powell A.J."/>
            <person name="Barry K."/>
            <person name="Miller A.N."/>
            <person name="Grigoriev I.V."/>
            <person name="Debuchy R."/>
            <person name="Gladieux P."/>
            <person name="Hiltunen Thoren M."/>
            <person name="Johannesson H."/>
        </authorList>
    </citation>
    <scope>NUCLEOTIDE SEQUENCE</scope>
    <source>
        <strain evidence="2">CBS 123565</strain>
    </source>
</reference>
<keyword evidence="3" id="KW-1185">Reference proteome</keyword>
<evidence type="ECO:0000313" key="3">
    <source>
        <dbReference type="Proteomes" id="UP001304895"/>
    </source>
</evidence>
<name>A0AAN6UQN7_9PEZI</name>
<dbReference type="Proteomes" id="UP001304895">
    <property type="component" value="Unassembled WGS sequence"/>
</dbReference>